<dbReference type="RefSeq" id="WP_053323789.1">
    <property type="nucleotide sequence ID" value="NZ_LHUQ01000025.1"/>
</dbReference>
<feature type="transmembrane region" description="Helical" evidence="1">
    <location>
        <begin position="44"/>
        <end position="68"/>
    </location>
</feature>
<accession>A0A0M0EED2</accession>
<proteinExistence type="predicted"/>
<dbReference type="Proteomes" id="UP000037566">
    <property type="component" value="Unassembled WGS sequence"/>
</dbReference>
<organism evidence="2 3">
    <name type="scientific">Komagataeibacter europaeus</name>
    <name type="common">Gluconacetobacter europaeus</name>
    <dbReference type="NCBI Taxonomy" id="33995"/>
    <lineage>
        <taxon>Bacteria</taxon>
        <taxon>Pseudomonadati</taxon>
        <taxon>Pseudomonadota</taxon>
        <taxon>Alphaproteobacteria</taxon>
        <taxon>Acetobacterales</taxon>
        <taxon>Acetobacteraceae</taxon>
        <taxon>Komagataeibacter</taxon>
    </lineage>
</organism>
<keyword evidence="1" id="KW-0472">Membrane</keyword>
<dbReference type="OrthoDB" id="7265777at2"/>
<evidence type="ECO:0000256" key="1">
    <source>
        <dbReference type="SAM" id="Phobius"/>
    </source>
</evidence>
<dbReference type="PATRIC" id="fig|33995.3.peg.3248"/>
<evidence type="ECO:0000313" key="3">
    <source>
        <dbReference type="Proteomes" id="UP000037566"/>
    </source>
</evidence>
<feature type="transmembrane region" description="Helical" evidence="1">
    <location>
        <begin position="101"/>
        <end position="129"/>
    </location>
</feature>
<feature type="transmembrane region" description="Helical" evidence="1">
    <location>
        <begin position="135"/>
        <end position="154"/>
    </location>
</feature>
<evidence type="ECO:0008006" key="4">
    <source>
        <dbReference type="Google" id="ProtNLM"/>
    </source>
</evidence>
<reference evidence="2" key="1">
    <citation type="submission" date="2015-08" db="EMBL/GenBank/DDBJ databases">
        <title>Draft genome sequence of Komagataeibacter europaeus CECT 8546 a cellulose producer strain from vinegar produced by the traditional method.</title>
        <authorList>
            <person name="Poehlein A."/>
            <person name="Valera M.J."/>
            <person name="Haack F.S."/>
            <person name="Mas A."/>
            <person name="Daniel R."/>
            <person name="Streit W.R."/>
            <person name="Mateo E."/>
        </authorList>
    </citation>
    <scope>NUCLEOTIDE SEQUENCE [LARGE SCALE GENOMIC DNA]</scope>
    <source>
        <strain evidence="2">CECT 8546</strain>
    </source>
</reference>
<dbReference type="STRING" id="33995.KOEU_29270"/>
<comment type="caution">
    <text evidence="2">The sequence shown here is derived from an EMBL/GenBank/DDBJ whole genome shotgun (WGS) entry which is preliminary data.</text>
</comment>
<name>A0A0M0EED2_KOMEU</name>
<dbReference type="EMBL" id="LHUQ01000025">
    <property type="protein sequence ID" value="KON63598.1"/>
    <property type="molecule type" value="Genomic_DNA"/>
</dbReference>
<gene>
    <name evidence="2" type="ORF">KOEU_29270</name>
</gene>
<keyword evidence="3" id="KW-1185">Reference proteome</keyword>
<keyword evidence="1" id="KW-1133">Transmembrane helix</keyword>
<protein>
    <recommendedName>
        <fullName evidence="4">VIT family protein</fullName>
    </recommendedName>
</protein>
<feature type="transmembrane region" description="Helical" evidence="1">
    <location>
        <begin position="161"/>
        <end position="179"/>
    </location>
</feature>
<sequence length="185" mass="19389">MRSGQPLRWFHEVENRLDIVAGTVDGILNALTLASRSFLGHGHVITYTLAFRVGMAAGLTTLFVFFVAHYAQERTALVGIERELNLRPSSHMSATALGRKALVNSALGAVLAAVCGLAGSMTPLLLAMILPGPSWLDLLATLVLLGLMGVALAGTVHGSRVAWGMALFVGGGVLAYIGLELGLVQ</sequence>
<keyword evidence="1" id="KW-0812">Transmembrane</keyword>
<dbReference type="AlphaFoldDB" id="A0A0M0EED2"/>
<evidence type="ECO:0000313" key="2">
    <source>
        <dbReference type="EMBL" id="KON63598.1"/>
    </source>
</evidence>